<dbReference type="AlphaFoldDB" id="A0A0M6WQY9"/>
<dbReference type="EMBL" id="CVRR01000033">
    <property type="protein sequence ID" value="CRL40029.1"/>
    <property type="molecule type" value="Genomic_DNA"/>
</dbReference>
<feature type="compositionally biased region" description="Basic and acidic residues" evidence="2">
    <location>
        <begin position="111"/>
        <end position="126"/>
    </location>
</feature>
<accession>A0A0M6WQY9</accession>
<dbReference type="PROSITE" id="PS50943">
    <property type="entry name" value="HTH_CROC1"/>
    <property type="match status" value="1"/>
</dbReference>
<keyword evidence="5" id="KW-1185">Reference proteome</keyword>
<dbReference type="OrthoDB" id="9812239at2"/>
<feature type="region of interest" description="Disordered" evidence="2">
    <location>
        <begin position="111"/>
        <end position="132"/>
    </location>
</feature>
<dbReference type="Pfam" id="PF01381">
    <property type="entry name" value="HTH_3"/>
    <property type="match status" value="1"/>
</dbReference>
<dbReference type="SMART" id="SM00530">
    <property type="entry name" value="HTH_XRE"/>
    <property type="match status" value="1"/>
</dbReference>
<protein>
    <submittedName>
        <fullName evidence="4">Predicted transcriptional regulators</fullName>
    </submittedName>
</protein>
<evidence type="ECO:0000313" key="4">
    <source>
        <dbReference type="EMBL" id="CRL40029.1"/>
    </source>
</evidence>
<organism evidence="4 5">
    <name type="scientific">Roseburia faecis</name>
    <dbReference type="NCBI Taxonomy" id="301302"/>
    <lineage>
        <taxon>Bacteria</taxon>
        <taxon>Bacillati</taxon>
        <taxon>Bacillota</taxon>
        <taxon>Clostridia</taxon>
        <taxon>Lachnospirales</taxon>
        <taxon>Lachnospiraceae</taxon>
        <taxon>Roseburia</taxon>
    </lineage>
</organism>
<dbReference type="PANTHER" id="PTHR46558">
    <property type="entry name" value="TRACRIPTIONAL REGULATORY PROTEIN-RELATED-RELATED"/>
    <property type="match status" value="1"/>
</dbReference>
<evidence type="ECO:0000259" key="3">
    <source>
        <dbReference type="PROSITE" id="PS50943"/>
    </source>
</evidence>
<gene>
    <name evidence="4" type="ORF">M72_08101</name>
</gene>
<dbReference type="InterPro" id="IPR010982">
    <property type="entry name" value="Lambda_DNA-bd_dom_sf"/>
</dbReference>
<dbReference type="SUPFAM" id="SSF47413">
    <property type="entry name" value="lambda repressor-like DNA-binding domains"/>
    <property type="match status" value="1"/>
</dbReference>
<reference evidence="5" key="1">
    <citation type="submission" date="2015-05" db="EMBL/GenBank/DDBJ databases">
        <authorList>
            <consortium name="Pathogen Informatics"/>
        </authorList>
    </citation>
    <scope>NUCLEOTIDE SEQUENCE [LARGE SCALE GENOMIC DNA]</scope>
    <source>
        <strain evidence="5">M72</strain>
    </source>
</reference>
<evidence type="ECO:0000256" key="1">
    <source>
        <dbReference type="ARBA" id="ARBA00023125"/>
    </source>
</evidence>
<keyword evidence="1" id="KW-0238">DNA-binding</keyword>
<dbReference type="Gene3D" id="1.10.260.40">
    <property type="entry name" value="lambda repressor-like DNA-binding domains"/>
    <property type="match status" value="1"/>
</dbReference>
<name>A0A0M6WQY9_9FIRM</name>
<sequence>MENNRIRELRKNLSLSQEALAEKIGTTQQAVSRMENNANDIPSDLLIEISKQFNVTTDYILGISDVKRDYNGQYRMNQEMDRCYDIVIRYQNLTEVNQKTLRCILERLEQAQKESGEGSAKEERKNAKSSNM</sequence>
<feature type="domain" description="HTH cro/C1-type" evidence="3">
    <location>
        <begin position="6"/>
        <end position="60"/>
    </location>
</feature>
<dbReference type="CDD" id="cd00093">
    <property type="entry name" value="HTH_XRE"/>
    <property type="match status" value="1"/>
</dbReference>
<dbReference type="PANTHER" id="PTHR46558:SF11">
    <property type="entry name" value="HTH-TYPE TRANSCRIPTIONAL REGULATOR XRE"/>
    <property type="match status" value="1"/>
</dbReference>
<dbReference type="Proteomes" id="UP000049979">
    <property type="component" value="Unassembled WGS sequence"/>
</dbReference>
<proteinExistence type="predicted"/>
<evidence type="ECO:0000313" key="5">
    <source>
        <dbReference type="Proteomes" id="UP000049979"/>
    </source>
</evidence>
<evidence type="ECO:0000256" key="2">
    <source>
        <dbReference type="SAM" id="MobiDB-lite"/>
    </source>
</evidence>
<dbReference type="GO" id="GO:0003677">
    <property type="term" value="F:DNA binding"/>
    <property type="evidence" value="ECO:0007669"/>
    <property type="project" value="UniProtKB-KW"/>
</dbReference>
<dbReference type="RefSeq" id="WP_055068150.1">
    <property type="nucleotide sequence ID" value="NZ_CP173697.1"/>
</dbReference>
<dbReference type="InterPro" id="IPR001387">
    <property type="entry name" value="Cro/C1-type_HTH"/>
</dbReference>